<evidence type="ECO:0000313" key="3">
    <source>
        <dbReference type="EMBL" id="KIK45378.1"/>
    </source>
</evidence>
<reference evidence="3 4" key="1">
    <citation type="submission" date="2014-04" db="EMBL/GenBank/DDBJ databases">
        <authorList>
            <consortium name="DOE Joint Genome Institute"/>
            <person name="Kuo A."/>
            <person name="Ruytinx J."/>
            <person name="Rineau F."/>
            <person name="Colpaert J."/>
            <person name="Kohler A."/>
            <person name="Nagy L.G."/>
            <person name="Floudas D."/>
            <person name="Copeland A."/>
            <person name="Barry K.W."/>
            <person name="Cichocki N."/>
            <person name="Veneault-Fourrey C."/>
            <person name="LaButti K."/>
            <person name="Lindquist E.A."/>
            <person name="Lipzen A."/>
            <person name="Lundell T."/>
            <person name="Morin E."/>
            <person name="Murat C."/>
            <person name="Sun H."/>
            <person name="Tunlid A."/>
            <person name="Henrissat B."/>
            <person name="Grigoriev I.V."/>
            <person name="Hibbett D.S."/>
            <person name="Martin F."/>
            <person name="Nordberg H.P."/>
            <person name="Cantor M.N."/>
            <person name="Hua S.X."/>
        </authorList>
    </citation>
    <scope>NUCLEOTIDE SEQUENCE [LARGE SCALE GENOMIC DNA]</scope>
    <source>
        <strain evidence="3 4">UH-Slu-Lm8-n1</strain>
    </source>
</reference>
<dbReference type="InParanoid" id="A0A0D0BQL1"/>
<sequence>MPTISNDPSWWPLINATRIGSYFIAAAFAGVMYDWVLTLAQEIELVWRQRWSLITFLYLSVRYLGMLYVVITILLTYSQCSNNLSDRCRVSDLTNVVVFPILCVIMIARLHAMYQRSRKLLIFLVIAVLADNIFNGVVTAIGMKYTSIEALILSGTYQCTISYAANTPLLDSITWIFAIVWEVLALCLAGWIAVKHFRELRRHSTGGIVGDCFTVLMKSHIIYFASNRHDFNRFSGARACVN</sequence>
<evidence type="ECO:0000259" key="2">
    <source>
        <dbReference type="Pfam" id="PF20151"/>
    </source>
</evidence>
<evidence type="ECO:0000313" key="4">
    <source>
        <dbReference type="Proteomes" id="UP000054485"/>
    </source>
</evidence>
<protein>
    <recommendedName>
        <fullName evidence="2">DUF6533 domain-containing protein</fullName>
    </recommendedName>
</protein>
<gene>
    <name evidence="3" type="ORF">CY34DRAFT_542502</name>
</gene>
<keyword evidence="1" id="KW-0812">Transmembrane</keyword>
<dbReference type="Pfam" id="PF20151">
    <property type="entry name" value="DUF6533"/>
    <property type="match status" value="1"/>
</dbReference>
<keyword evidence="4" id="KW-1185">Reference proteome</keyword>
<feature type="transmembrane region" description="Helical" evidence="1">
    <location>
        <begin position="173"/>
        <end position="194"/>
    </location>
</feature>
<dbReference type="AlphaFoldDB" id="A0A0D0BQL1"/>
<dbReference type="Proteomes" id="UP000054485">
    <property type="component" value="Unassembled WGS sequence"/>
</dbReference>
<organism evidence="3 4">
    <name type="scientific">Suillus luteus UH-Slu-Lm8-n1</name>
    <dbReference type="NCBI Taxonomy" id="930992"/>
    <lineage>
        <taxon>Eukaryota</taxon>
        <taxon>Fungi</taxon>
        <taxon>Dikarya</taxon>
        <taxon>Basidiomycota</taxon>
        <taxon>Agaricomycotina</taxon>
        <taxon>Agaricomycetes</taxon>
        <taxon>Agaricomycetidae</taxon>
        <taxon>Boletales</taxon>
        <taxon>Suillineae</taxon>
        <taxon>Suillaceae</taxon>
        <taxon>Suillus</taxon>
    </lineage>
</organism>
<accession>A0A0D0BQL1</accession>
<feature type="domain" description="DUF6533" evidence="2">
    <location>
        <begin position="22"/>
        <end position="67"/>
    </location>
</feature>
<dbReference type="EMBL" id="KN835174">
    <property type="protein sequence ID" value="KIK45378.1"/>
    <property type="molecule type" value="Genomic_DNA"/>
</dbReference>
<feature type="transmembrane region" description="Helical" evidence="1">
    <location>
        <begin position="90"/>
        <end position="108"/>
    </location>
</feature>
<name>A0A0D0BQL1_9AGAM</name>
<keyword evidence="1" id="KW-1133">Transmembrane helix</keyword>
<feature type="transmembrane region" description="Helical" evidence="1">
    <location>
        <begin position="20"/>
        <end position="40"/>
    </location>
</feature>
<proteinExistence type="predicted"/>
<dbReference type="HOGENOM" id="CLU_057751_0_1_1"/>
<dbReference type="InterPro" id="IPR045340">
    <property type="entry name" value="DUF6533"/>
</dbReference>
<dbReference type="OrthoDB" id="2681037at2759"/>
<reference evidence="4" key="2">
    <citation type="submission" date="2015-01" db="EMBL/GenBank/DDBJ databases">
        <title>Evolutionary Origins and Diversification of the Mycorrhizal Mutualists.</title>
        <authorList>
            <consortium name="DOE Joint Genome Institute"/>
            <consortium name="Mycorrhizal Genomics Consortium"/>
            <person name="Kohler A."/>
            <person name="Kuo A."/>
            <person name="Nagy L.G."/>
            <person name="Floudas D."/>
            <person name="Copeland A."/>
            <person name="Barry K.W."/>
            <person name="Cichocki N."/>
            <person name="Veneault-Fourrey C."/>
            <person name="LaButti K."/>
            <person name="Lindquist E.A."/>
            <person name="Lipzen A."/>
            <person name="Lundell T."/>
            <person name="Morin E."/>
            <person name="Murat C."/>
            <person name="Riley R."/>
            <person name="Ohm R."/>
            <person name="Sun H."/>
            <person name="Tunlid A."/>
            <person name="Henrissat B."/>
            <person name="Grigoriev I.V."/>
            <person name="Hibbett D.S."/>
            <person name="Martin F."/>
        </authorList>
    </citation>
    <scope>NUCLEOTIDE SEQUENCE [LARGE SCALE GENOMIC DNA]</scope>
    <source>
        <strain evidence="4">UH-Slu-Lm8-n1</strain>
    </source>
</reference>
<keyword evidence="1" id="KW-0472">Membrane</keyword>
<dbReference type="STRING" id="930992.A0A0D0BQL1"/>
<feature type="transmembrane region" description="Helical" evidence="1">
    <location>
        <begin position="52"/>
        <end position="78"/>
    </location>
</feature>
<evidence type="ECO:0000256" key="1">
    <source>
        <dbReference type="SAM" id="Phobius"/>
    </source>
</evidence>
<feature type="transmembrane region" description="Helical" evidence="1">
    <location>
        <begin position="120"/>
        <end position="143"/>
    </location>
</feature>